<reference evidence="3 4" key="1">
    <citation type="submission" date="2019-07" db="EMBL/GenBank/DDBJ databases">
        <title>Draft genome sequences of 15 bacterial species constituting the stable defined intestinal microbiota of the GM15 gnotobiotic mouse model.</title>
        <authorList>
            <person name="Elie C."/>
            <person name="Mathieu A."/>
            <person name="Saliou A."/>
            <person name="Darnaud M."/>
            <person name="Leulier F."/>
            <person name="Tamellini A."/>
        </authorList>
    </citation>
    <scope>NUCLEOTIDE SEQUENCE [LARGE SCALE GENOMIC DNA]</scope>
    <source>
        <strain evidence="4">ASF 502</strain>
    </source>
</reference>
<dbReference type="InterPro" id="IPR050090">
    <property type="entry name" value="Tyrosine_recombinase_XerCD"/>
</dbReference>
<gene>
    <name evidence="3" type="ORF">FMM80_17805</name>
</gene>
<feature type="domain" description="Tyr recombinase" evidence="2">
    <location>
        <begin position="92"/>
        <end position="295"/>
    </location>
</feature>
<dbReference type="InterPro" id="IPR011010">
    <property type="entry name" value="DNA_brk_join_enz"/>
</dbReference>
<dbReference type="EMBL" id="VIRB01000107">
    <property type="protein sequence ID" value="NDO70396.1"/>
    <property type="molecule type" value="Genomic_DNA"/>
</dbReference>
<proteinExistence type="predicted"/>
<dbReference type="PROSITE" id="PS51898">
    <property type="entry name" value="TYR_RECOMBINASE"/>
    <property type="match status" value="1"/>
</dbReference>
<evidence type="ECO:0000259" key="2">
    <source>
        <dbReference type="PROSITE" id="PS51898"/>
    </source>
</evidence>
<dbReference type="PANTHER" id="PTHR30349">
    <property type="entry name" value="PHAGE INTEGRASE-RELATED"/>
    <property type="match status" value="1"/>
</dbReference>
<dbReference type="AlphaFoldDB" id="A0A9X5C9U4"/>
<sequence>MFSEYMRASRHWSSGYDSNIRSFDRYCAEQFPDDEGITQEMIDSWCRKRTTETNLSCHTRQCCIAAFVKYLRARGLADVHEPTRPKKNRSSYVPHAFTHEELKNFFNACDSIRLGPGHKRKCDKLKKLTAPAIFRALYSTGMRTNEARLLARDDVDLDKCVISIRQTKGEQHRYVVIHPTLVPILRQYDVKVEELYPGREYFFPSPRGGHLSNTWVTDVFREMWNKGNASRATAYELRHHYAIVNINRWEDMGFELYDHLLYLSKSMGHLSVESTKDYYAIVPALVDTLLEKTSDADDWMLPDVEGGTEA</sequence>
<evidence type="ECO:0000256" key="1">
    <source>
        <dbReference type="ARBA" id="ARBA00023172"/>
    </source>
</evidence>
<dbReference type="OrthoDB" id="9766545at2"/>
<comment type="caution">
    <text evidence="3">The sequence shown here is derived from an EMBL/GenBank/DDBJ whole genome shotgun (WGS) entry which is preliminary data.</text>
</comment>
<dbReference type="GO" id="GO:0006310">
    <property type="term" value="P:DNA recombination"/>
    <property type="evidence" value="ECO:0007669"/>
    <property type="project" value="UniProtKB-KW"/>
</dbReference>
<dbReference type="InterPro" id="IPR013762">
    <property type="entry name" value="Integrase-like_cat_sf"/>
</dbReference>
<dbReference type="PANTHER" id="PTHR30349:SF64">
    <property type="entry name" value="PROPHAGE INTEGRASE INTD-RELATED"/>
    <property type="match status" value="1"/>
</dbReference>
<evidence type="ECO:0000313" key="4">
    <source>
        <dbReference type="Proteomes" id="UP000474104"/>
    </source>
</evidence>
<dbReference type="Proteomes" id="UP000474104">
    <property type="component" value="Unassembled WGS sequence"/>
</dbReference>
<keyword evidence="1" id="KW-0233">DNA recombination</keyword>
<organism evidence="3 4">
    <name type="scientific">Schaedlerella arabinosiphila</name>
    <dbReference type="NCBI Taxonomy" id="2044587"/>
    <lineage>
        <taxon>Bacteria</taxon>
        <taxon>Bacillati</taxon>
        <taxon>Bacillota</taxon>
        <taxon>Clostridia</taxon>
        <taxon>Lachnospirales</taxon>
        <taxon>Lachnospiraceae</taxon>
        <taxon>Schaedlerella</taxon>
    </lineage>
</organism>
<dbReference type="SUPFAM" id="SSF56349">
    <property type="entry name" value="DNA breaking-rejoining enzymes"/>
    <property type="match status" value="1"/>
</dbReference>
<dbReference type="InterPro" id="IPR002104">
    <property type="entry name" value="Integrase_catalytic"/>
</dbReference>
<protein>
    <submittedName>
        <fullName evidence="3">Tyrosine-type recombinase/integrase</fullName>
    </submittedName>
</protein>
<dbReference type="Gene3D" id="1.10.443.10">
    <property type="entry name" value="Intergrase catalytic core"/>
    <property type="match status" value="1"/>
</dbReference>
<dbReference type="GO" id="GO:0003677">
    <property type="term" value="F:DNA binding"/>
    <property type="evidence" value="ECO:0007669"/>
    <property type="project" value="InterPro"/>
</dbReference>
<dbReference type="Pfam" id="PF00589">
    <property type="entry name" value="Phage_integrase"/>
    <property type="match status" value="1"/>
</dbReference>
<accession>A0A9X5C9U4</accession>
<evidence type="ECO:0000313" key="3">
    <source>
        <dbReference type="EMBL" id="NDO70396.1"/>
    </source>
</evidence>
<name>A0A9X5C9U4_9FIRM</name>
<dbReference type="GO" id="GO:0015074">
    <property type="term" value="P:DNA integration"/>
    <property type="evidence" value="ECO:0007669"/>
    <property type="project" value="InterPro"/>
</dbReference>